<proteinExistence type="predicted"/>
<dbReference type="Proteomes" id="UP001140087">
    <property type="component" value="Unassembled WGS sequence"/>
</dbReference>
<reference evidence="1" key="1">
    <citation type="submission" date="2022-07" db="EMBL/GenBank/DDBJ databases">
        <title>Phylogenomic reconstructions and comparative analyses of Kickxellomycotina fungi.</title>
        <authorList>
            <person name="Reynolds N.K."/>
            <person name="Stajich J.E."/>
            <person name="Barry K."/>
            <person name="Grigoriev I.V."/>
            <person name="Crous P."/>
            <person name="Smith M.E."/>
        </authorList>
    </citation>
    <scope>NUCLEOTIDE SEQUENCE</scope>
    <source>
        <strain evidence="1">BCRC 34780</strain>
    </source>
</reference>
<evidence type="ECO:0000313" key="2">
    <source>
        <dbReference type="Proteomes" id="UP001140087"/>
    </source>
</evidence>
<name>A0ACC1L5P8_9FUNG</name>
<dbReference type="EMBL" id="JANBUN010000718">
    <property type="protein sequence ID" value="KAJ2801779.1"/>
    <property type="molecule type" value="Genomic_DNA"/>
</dbReference>
<gene>
    <name evidence="1" type="ORF">H4R21_002670</name>
</gene>
<comment type="caution">
    <text evidence="1">The sequence shown here is derived from an EMBL/GenBank/DDBJ whole genome shotgun (WGS) entry which is preliminary data.</text>
</comment>
<evidence type="ECO:0000313" key="1">
    <source>
        <dbReference type="EMBL" id="KAJ2801779.1"/>
    </source>
</evidence>
<organism evidence="1 2">
    <name type="scientific">Coemansia helicoidea</name>
    <dbReference type="NCBI Taxonomy" id="1286919"/>
    <lineage>
        <taxon>Eukaryota</taxon>
        <taxon>Fungi</taxon>
        <taxon>Fungi incertae sedis</taxon>
        <taxon>Zoopagomycota</taxon>
        <taxon>Kickxellomycotina</taxon>
        <taxon>Kickxellomycetes</taxon>
        <taxon>Kickxellales</taxon>
        <taxon>Kickxellaceae</taxon>
        <taxon>Coemansia</taxon>
    </lineage>
</organism>
<accession>A0ACC1L5P8</accession>
<protein>
    <submittedName>
        <fullName evidence="1">Uncharacterized protein</fullName>
    </submittedName>
</protein>
<keyword evidence="2" id="KW-1185">Reference proteome</keyword>
<sequence length="115" mass="13208">MSFIVWLPVLETLEFAEIRMGKLPADMTITPLKKHEPLEPLDSNLQTLSLAFRDKSKVNVRVAAAKYLLMRLPNLTTLSAVGFSAKPLLDFARDYSRFYPHLENAESVFRSQRQR</sequence>